<reference evidence="4" key="1">
    <citation type="journal article" date="2014" name="Genome Biol. Evol.">
        <title>The secreted proteins of Achlya hypogyna and Thraustotheca clavata identify the ancestral oomycete secretome and reveal gene acquisitions by horizontal gene transfer.</title>
        <authorList>
            <person name="Misner I."/>
            <person name="Blouin N."/>
            <person name="Leonard G."/>
            <person name="Richards T.A."/>
            <person name="Lane C.E."/>
        </authorList>
    </citation>
    <scope>NUCLEOTIDE SEQUENCE</scope>
    <source>
        <strain evidence="4">ATCC 48635</strain>
    </source>
</reference>
<dbReference type="Pfam" id="PF00734">
    <property type="entry name" value="CBM_1"/>
    <property type="match status" value="1"/>
</dbReference>
<feature type="signal peptide" evidence="2">
    <location>
        <begin position="1"/>
        <end position="20"/>
    </location>
</feature>
<dbReference type="InterPro" id="IPR000254">
    <property type="entry name" value="CBD"/>
</dbReference>
<evidence type="ECO:0000256" key="2">
    <source>
        <dbReference type="SAM" id="SignalP"/>
    </source>
</evidence>
<feature type="non-terminal residue" evidence="4">
    <location>
        <position position="78"/>
    </location>
</feature>
<keyword evidence="1 2" id="KW-0732">Signal</keyword>
<dbReference type="GO" id="GO:0030248">
    <property type="term" value="F:cellulose binding"/>
    <property type="evidence" value="ECO:0007669"/>
    <property type="project" value="InterPro"/>
</dbReference>
<protein>
    <submittedName>
        <fullName evidence="4">Secreted protein</fullName>
    </submittedName>
</protein>
<name>A0A0A7CNP1_ACHHY</name>
<dbReference type="GO" id="GO:0005975">
    <property type="term" value="P:carbohydrate metabolic process"/>
    <property type="evidence" value="ECO:0007669"/>
    <property type="project" value="InterPro"/>
</dbReference>
<accession>A0A0A7CNP1</accession>
<dbReference type="InterPro" id="IPR035971">
    <property type="entry name" value="CBD_sf"/>
</dbReference>
<sequence length="78" mass="8104">MRSLTILFAASAAAQQCSESYSQCNGQNWTGDSCCKDPAFACVQVPDVEYLHQCLPVTEAPTTAATPESGALLSSSGS</sequence>
<proteinExistence type="predicted"/>
<evidence type="ECO:0000259" key="3">
    <source>
        <dbReference type="PROSITE" id="PS51164"/>
    </source>
</evidence>
<dbReference type="PROSITE" id="PS51164">
    <property type="entry name" value="CBM1_2"/>
    <property type="match status" value="1"/>
</dbReference>
<feature type="domain" description="CBM1" evidence="3">
    <location>
        <begin position="16"/>
        <end position="55"/>
    </location>
</feature>
<dbReference type="SUPFAM" id="SSF57180">
    <property type="entry name" value="Cellulose-binding domain"/>
    <property type="match status" value="1"/>
</dbReference>
<dbReference type="GO" id="GO:0005576">
    <property type="term" value="C:extracellular region"/>
    <property type="evidence" value="ECO:0007669"/>
    <property type="project" value="InterPro"/>
</dbReference>
<feature type="chain" id="PRO_5002025951" evidence="2">
    <location>
        <begin position="21"/>
        <end position="78"/>
    </location>
</feature>
<organism evidence="4">
    <name type="scientific">Achlya hypogyna</name>
    <name type="common">Oomycete</name>
    <name type="synonym">Protoachlya hypogyna</name>
    <dbReference type="NCBI Taxonomy" id="1202772"/>
    <lineage>
        <taxon>Eukaryota</taxon>
        <taxon>Sar</taxon>
        <taxon>Stramenopiles</taxon>
        <taxon>Oomycota</taxon>
        <taxon>Saprolegniomycetes</taxon>
        <taxon>Saprolegniales</taxon>
        <taxon>Achlyaceae</taxon>
        <taxon>Achlya</taxon>
    </lineage>
</organism>
<evidence type="ECO:0000256" key="1">
    <source>
        <dbReference type="ARBA" id="ARBA00022729"/>
    </source>
</evidence>
<dbReference type="AlphaFoldDB" id="A0A0A7CNP1"/>
<evidence type="ECO:0000313" key="4">
    <source>
        <dbReference type="EMBL" id="AIG56472.1"/>
    </source>
</evidence>
<dbReference type="EMBL" id="KM039011">
    <property type="protein sequence ID" value="AIG56472.1"/>
    <property type="molecule type" value="Genomic_DNA"/>
</dbReference>